<dbReference type="VEuPathDB" id="FungiDB:LCOR_03539.1"/>
<keyword evidence="3" id="KW-1185">Reference proteome</keyword>
<evidence type="ECO:0000313" key="3">
    <source>
        <dbReference type="Proteomes" id="UP000027586"/>
    </source>
</evidence>
<protein>
    <submittedName>
        <fullName evidence="2">Uncharacterized protein</fullName>
    </submittedName>
</protein>
<sequence length="261" mass="29437">MYAIKSSVVWSLPKVMDIPNVCMLVVAPRVKRSFLLYSSFHFLFLDNKRMDLSRDDRMSSTPPMQKQQQEQRQPNNRPVSADNGLNERRRSDSHIFGTAPMPEERAQPGRRRPSQLSSAPAPRSQKEFPLGSLAWHQKQQQQRQRPVSLRYQHAVAASPTKSTSSQQMQEDTFYSSLQIRLHHSVGSMSISPSCRDIVLAGFIDHRLGKSMAVAKVTTAHVKMGSGGCSVESIRCERILGSIHVESKTFGVEPELCWITCD</sequence>
<reference evidence="2" key="1">
    <citation type="submission" date="2013-08" db="EMBL/GenBank/DDBJ databases">
        <title>Gene expansion shapes genome architecture in the human pathogen Lichtheimia corymbifera: an evolutionary genomics analysis in the ancient terrestrial Mucorales (Mucoromycotina).</title>
        <authorList>
            <person name="Schwartze V.U."/>
            <person name="Winter S."/>
            <person name="Shelest E."/>
            <person name="Marcet-Houben M."/>
            <person name="Horn F."/>
            <person name="Wehner S."/>
            <person name="Hoffmann K."/>
            <person name="Riege K."/>
            <person name="Sammeth M."/>
            <person name="Nowrousian M."/>
            <person name="Valiante V."/>
            <person name="Linde J."/>
            <person name="Jacobsen I.D."/>
            <person name="Marz M."/>
            <person name="Brakhage A.A."/>
            <person name="Gabaldon T."/>
            <person name="Bocker S."/>
            <person name="Voigt K."/>
        </authorList>
    </citation>
    <scope>NUCLEOTIDE SEQUENCE [LARGE SCALE GENOMIC DNA]</scope>
    <source>
        <strain evidence="2">FSU 9682</strain>
    </source>
</reference>
<dbReference type="EMBL" id="CBTN010000011">
    <property type="protein sequence ID" value="CDH52006.1"/>
    <property type="molecule type" value="Genomic_DNA"/>
</dbReference>
<organism evidence="2 3">
    <name type="scientific">Lichtheimia corymbifera JMRC:FSU:9682</name>
    <dbReference type="NCBI Taxonomy" id="1263082"/>
    <lineage>
        <taxon>Eukaryota</taxon>
        <taxon>Fungi</taxon>
        <taxon>Fungi incertae sedis</taxon>
        <taxon>Mucoromycota</taxon>
        <taxon>Mucoromycotina</taxon>
        <taxon>Mucoromycetes</taxon>
        <taxon>Mucorales</taxon>
        <taxon>Lichtheimiaceae</taxon>
        <taxon>Lichtheimia</taxon>
    </lineage>
</organism>
<dbReference type="AlphaFoldDB" id="A0A068RSU7"/>
<feature type="region of interest" description="Disordered" evidence="1">
    <location>
        <begin position="54"/>
        <end position="126"/>
    </location>
</feature>
<evidence type="ECO:0000313" key="2">
    <source>
        <dbReference type="EMBL" id="CDH52006.1"/>
    </source>
</evidence>
<name>A0A068RSU7_9FUNG</name>
<evidence type="ECO:0000256" key="1">
    <source>
        <dbReference type="SAM" id="MobiDB-lite"/>
    </source>
</evidence>
<proteinExistence type="predicted"/>
<feature type="compositionally biased region" description="Low complexity" evidence="1">
    <location>
        <begin position="62"/>
        <end position="78"/>
    </location>
</feature>
<gene>
    <name evidence="2" type="ORF">LCOR_03539.1</name>
</gene>
<dbReference type="Proteomes" id="UP000027586">
    <property type="component" value="Unassembled WGS sequence"/>
</dbReference>
<accession>A0A068RSU7</accession>
<dbReference type="OrthoDB" id="311712at2759"/>
<comment type="caution">
    <text evidence="2">The sequence shown here is derived from an EMBL/GenBank/DDBJ whole genome shotgun (WGS) entry which is preliminary data.</text>
</comment>